<dbReference type="GO" id="GO:0005634">
    <property type="term" value="C:nucleus"/>
    <property type="evidence" value="ECO:0007669"/>
    <property type="project" value="TreeGrafter"/>
</dbReference>
<reference evidence="3" key="1">
    <citation type="submission" date="2011-05" db="EMBL/GenBank/DDBJ databases">
        <authorList>
            <person name="Richards S.R."/>
            <person name="Qu J."/>
            <person name="Jiang H."/>
            <person name="Jhangiani S.N."/>
            <person name="Agravi P."/>
            <person name="Goodspeed R."/>
            <person name="Gross S."/>
            <person name="Mandapat C."/>
            <person name="Jackson L."/>
            <person name="Mathew T."/>
            <person name="Pu L."/>
            <person name="Thornton R."/>
            <person name="Saada N."/>
            <person name="Wilczek-Boney K.B."/>
            <person name="Lee S."/>
            <person name="Kovar C."/>
            <person name="Wu Y."/>
            <person name="Scherer S.E."/>
            <person name="Worley K.C."/>
            <person name="Muzny D.M."/>
            <person name="Gibbs R."/>
        </authorList>
    </citation>
    <scope>NUCLEOTIDE SEQUENCE</scope>
    <source>
        <strain evidence="3">Brora</strain>
    </source>
</reference>
<dbReference type="HOGENOM" id="CLU_039582_2_1_1"/>
<dbReference type="OMA" id="TNPPEYE"/>
<dbReference type="eggNOG" id="KOG4562">
    <property type="taxonomic scope" value="Eukaryota"/>
</dbReference>
<dbReference type="SMART" id="SM01373">
    <property type="entry name" value="MAGE"/>
    <property type="match status" value="1"/>
</dbReference>
<dbReference type="Pfam" id="PF01454">
    <property type="entry name" value="MAGE"/>
    <property type="match status" value="1"/>
</dbReference>
<proteinExistence type="predicted"/>
<sequence length="218" mass="24775">SDDEYGPSQTQTQGKSSQLSGAEINSLADSLVHYIFVCDQKKNPIKQIDMRKQVLKENGAAIKNVLEVAKEKLTQIFGVVLQPIVGRAGQFMLINKIQDDLETPIITWSEDEQVKSCLLFIILSAIFMNENVMSDEQLWTMLKKFGIEPDVAHEEFGDVKKLINNEYKQQLYLDVVKNATNEPPSYEYRWGPRAISEISKTNVLDFVCTVNILNLLFN</sequence>
<dbReference type="Proteomes" id="UP000014500">
    <property type="component" value="Unassembled WGS sequence"/>
</dbReference>
<dbReference type="PhylomeDB" id="T1J0E5"/>
<dbReference type="Gene3D" id="1.10.10.1210">
    <property type="entry name" value="MAGE homology domain, winged helix WH2 motif"/>
    <property type="match status" value="1"/>
</dbReference>
<dbReference type="PANTHER" id="PTHR11736:SF14">
    <property type="entry name" value="NSE3 HOMOLOG, SMC5-SMC6 COMPLEX COMPONENT"/>
    <property type="match status" value="1"/>
</dbReference>
<reference evidence="2" key="2">
    <citation type="submission" date="2015-02" db="UniProtKB">
        <authorList>
            <consortium name="EnsemblMetazoa"/>
        </authorList>
    </citation>
    <scope>IDENTIFICATION</scope>
</reference>
<dbReference type="EnsemblMetazoa" id="SMAR006990-RA">
    <property type="protein sequence ID" value="SMAR006990-PA"/>
    <property type="gene ID" value="SMAR006990"/>
</dbReference>
<dbReference type="EMBL" id="JH431734">
    <property type="status" value="NOT_ANNOTATED_CDS"/>
    <property type="molecule type" value="Genomic_DNA"/>
</dbReference>
<name>T1J0E5_STRMM</name>
<evidence type="ECO:0000259" key="1">
    <source>
        <dbReference type="PROSITE" id="PS50838"/>
    </source>
</evidence>
<dbReference type="FunFam" id="1.10.10.1210:FF:000001">
    <property type="entry name" value="melanoma-associated antigen D1"/>
    <property type="match status" value="1"/>
</dbReference>
<evidence type="ECO:0000313" key="3">
    <source>
        <dbReference type="Proteomes" id="UP000014500"/>
    </source>
</evidence>
<dbReference type="InterPro" id="IPR037445">
    <property type="entry name" value="MAGE"/>
</dbReference>
<dbReference type="AlphaFoldDB" id="T1J0E5"/>
<accession>T1J0E5</accession>
<keyword evidence="3" id="KW-1185">Reference proteome</keyword>
<dbReference type="PROSITE" id="PS50838">
    <property type="entry name" value="MAGE"/>
    <property type="match status" value="1"/>
</dbReference>
<dbReference type="InterPro" id="IPR041899">
    <property type="entry name" value="MAGE_WH2"/>
</dbReference>
<dbReference type="Gene3D" id="1.10.10.1200">
    <property type="entry name" value="MAGE homology domain, winged helix WH1 motif"/>
    <property type="match status" value="1"/>
</dbReference>
<dbReference type="STRING" id="126957.T1J0E5"/>
<dbReference type="InterPro" id="IPR002190">
    <property type="entry name" value="MHD_dom"/>
</dbReference>
<dbReference type="InterPro" id="IPR041898">
    <property type="entry name" value="MAGE_WH1"/>
</dbReference>
<protein>
    <recommendedName>
        <fullName evidence="1">MAGE domain-containing protein</fullName>
    </recommendedName>
</protein>
<evidence type="ECO:0000313" key="2">
    <source>
        <dbReference type="EnsemblMetazoa" id="SMAR006990-PA"/>
    </source>
</evidence>
<feature type="domain" description="MAGE" evidence="1">
    <location>
        <begin position="24"/>
        <end position="211"/>
    </location>
</feature>
<organism evidence="2 3">
    <name type="scientific">Strigamia maritima</name>
    <name type="common">European centipede</name>
    <name type="synonym">Geophilus maritimus</name>
    <dbReference type="NCBI Taxonomy" id="126957"/>
    <lineage>
        <taxon>Eukaryota</taxon>
        <taxon>Metazoa</taxon>
        <taxon>Ecdysozoa</taxon>
        <taxon>Arthropoda</taxon>
        <taxon>Myriapoda</taxon>
        <taxon>Chilopoda</taxon>
        <taxon>Pleurostigmophora</taxon>
        <taxon>Geophilomorpha</taxon>
        <taxon>Linotaeniidae</taxon>
        <taxon>Strigamia</taxon>
    </lineage>
</organism>
<dbReference type="PANTHER" id="PTHR11736">
    <property type="entry name" value="MELANOMA-ASSOCIATED ANTIGEN MAGE ANTIGEN"/>
    <property type="match status" value="1"/>
</dbReference>